<evidence type="ECO:0000313" key="2">
    <source>
        <dbReference type="Proteomes" id="UP000606974"/>
    </source>
</evidence>
<dbReference type="PANTHER" id="PTHR41677:SF1">
    <property type="entry name" value="FE2OG DIOXYGENASE DOMAIN-CONTAINING PROTEIN"/>
    <property type="match status" value="1"/>
</dbReference>
<keyword evidence="2" id="KW-1185">Reference proteome</keyword>
<dbReference type="AlphaFoldDB" id="A0A8H7E1K6"/>
<dbReference type="OrthoDB" id="10256055at2759"/>
<protein>
    <recommendedName>
        <fullName evidence="3">Fe2OG dioxygenase domain-containing protein</fullName>
    </recommendedName>
</protein>
<dbReference type="PANTHER" id="PTHR41677">
    <property type="entry name" value="YALI0B19030P"/>
    <property type="match status" value="1"/>
</dbReference>
<dbReference type="Proteomes" id="UP000606974">
    <property type="component" value="Unassembled WGS sequence"/>
</dbReference>
<gene>
    <name evidence="1" type="ORF">GJ744_000936</name>
</gene>
<sequence>MEVEEVYQAGNMASANILTISPSVTDTLHLDNPSPATLESSTSSKRKYSSDSPLIDIPNMAPPVKVAFNPAAHLSFKPPSKVFTMEDLGLPEDTGVSAVAVSEPFQLFTPEAIQRMRAEVLSTRVWENCQYSSNLSQCQLRGFAPDYAPFVYDAWKSPETLAIISEVAGVDLVPQMDFEIGHINISIQSEEQKHESIAAFAEKKSREADEGVAGCPWEDDNPIVDWHTDSYPFVCVLMLSECTNMIGGETALRTGTGEIMKVRGPQMGCAVVLQGRYIEHQALRAFGTTERITMVTSFRPKSAAIKDDTVLTTVRGVSDLPELYFQYSEYRLEMLEERIRQKRKEMQEQKRTHRGFDTCAMKKFVKEQEEFLAKMDQQILEDSKVTKGFCDDSHLLSSDLKEKSRKKARTTVASEIV</sequence>
<name>A0A8H7E1K6_9EURO</name>
<comment type="caution">
    <text evidence="1">The sequence shown here is derived from an EMBL/GenBank/DDBJ whole genome shotgun (WGS) entry which is preliminary data.</text>
</comment>
<accession>A0A8H7E1K6</accession>
<dbReference type="EMBL" id="JAACFV010000110">
    <property type="protein sequence ID" value="KAF7505390.1"/>
    <property type="molecule type" value="Genomic_DNA"/>
</dbReference>
<evidence type="ECO:0000313" key="1">
    <source>
        <dbReference type="EMBL" id="KAF7505390.1"/>
    </source>
</evidence>
<reference evidence="1" key="1">
    <citation type="submission" date="2020-02" db="EMBL/GenBank/DDBJ databases">
        <authorList>
            <person name="Palmer J.M."/>
        </authorList>
    </citation>
    <scope>NUCLEOTIDE SEQUENCE</scope>
    <source>
        <strain evidence="1">EPUS1.4</strain>
        <tissue evidence="1">Thallus</tissue>
    </source>
</reference>
<organism evidence="1 2">
    <name type="scientific">Endocarpon pusillum</name>
    <dbReference type="NCBI Taxonomy" id="364733"/>
    <lineage>
        <taxon>Eukaryota</taxon>
        <taxon>Fungi</taxon>
        <taxon>Dikarya</taxon>
        <taxon>Ascomycota</taxon>
        <taxon>Pezizomycotina</taxon>
        <taxon>Eurotiomycetes</taxon>
        <taxon>Chaetothyriomycetidae</taxon>
        <taxon>Verrucariales</taxon>
        <taxon>Verrucariaceae</taxon>
        <taxon>Endocarpon</taxon>
    </lineage>
</organism>
<evidence type="ECO:0008006" key="3">
    <source>
        <dbReference type="Google" id="ProtNLM"/>
    </source>
</evidence>
<proteinExistence type="predicted"/>